<evidence type="ECO:0000313" key="2">
    <source>
        <dbReference type="EMBL" id="PWG17233.1"/>
    </source>
</evidence>
<dbReference type="AlphaFoldDB" id="A0A2V1P408"/>
<feature type="chain" id="PRO_5015965841" description="Lipoprotein" evidence="1">
    <location>
        <begin position="24"/>
        <end position="165"/>
    </location>
</feature>
<proteinExistence type="predicted"/>
<dbReference type="EMBL" id="QETF01000006">
    <property type="protein sequence ID" value="PWG17233.1"/>
    <property type="molecule type" value="Genomic_DNA"/>
</dbReference>
<reference evidence="3" key="1">
    <citation type="submission" date="2018-05" db="EMBL/GenBank/DDBJ databases">
        <authorList>
            <person name="Du Z."/>
            <person name="Wang X."/>
        </authorList>
    </citation>
    <scope>NUCLEOTIDE SEQUENCE [LARGE SCALE GENOMIC DNA]</scope>
    <source>
        <strain evidence="3">WDS4C29</strain>
    </source>
</reference>
<dbReference type="RefSeq" id="WP_109388234.1">
    <property type="nucleotide sequence ID" value="NZ_QETF01000006.1"/>
</dbReference>
<keyword evidence="3" id="KW-1185">Reference proteome</keyword>
<accession>A0A2V1P408</accession>
<comment type="caution">
    <text evidence="2">The sequence shown here is derived from an EMBL/GenBank/DDBJ whole genome shotgun (WGS) entry which is preliminary data.</text>
</comment>
<protein>
    <recommendedName>
        <fullName evidence="4">Lipoprotein</fullName>
    </recommendedName>
</protein>
<feature type="signal peptide" evidence="1">
    <location>
        <begin position="1"/>
        <end position="23"/>
    </location>
</feature>
<evidence type="ECO:0000256" key="1">
    <source>
        <dbReference type="SAM" id="SignalP"/>
    </source>
</evidence>
<sequence>MNFLKKCAFGAAMVAGLSGCELAVIAAAENNDVEEIGLTSFTMPAMMLLDVQGEPAVTYTGTLVGHMTGRGDVNLTGSDGTMCEGSFGANGRGTMVCDDVTLDLNRGSDARNSLSGADYISGQVAGVSYQSVFAWGRGANVETIQLAMSQRRSLSAGEVRDLNPR</sequence>
<evidence type="ECO:0000313" key="3">
    <source>
        <dbReference type="Proteomes" id="UP000245293"/>
    </source>
</evidence>
<dbReference type="Proteomes" id="UP000245293">
    <property type="component" value="Unassembled WGS sequence"/>
</dbReference>
<keyword evidence="1" id="KW-0732">Signal</keyword>
<name>A0A2V1P408_9RHOB</name>
<gene>
    <name evidence="2" type="ORF">DFK10_07545</name>
</gene>
<organism evidence="2 3">
    <name type="scientific">Salibaculum griseiflavum</name>
    <dbReference type="NCBI Taxonomy" id="1914409"/>
    <lineage>
        <taxon>Bacteria</taxon>
        <taxon>Pseudomonadati</taxon>
        <taxon>Pseudomonadota</taxon>
        <taxon>Alphaproteobacteria</taxon>
        <taxon>Rhodobacterales</taxon>
        <taxon>Roseobacteraceae</taxon>
        <taxon>Salibaculum</taxon>
    </lineage>
</organism>
<dbReference type="PROSITE" id="PS51257">
    <property type="entry name" value="PROKAR_LIPOPROTEIN"/>
    <property type="match status" value="1"/>
</dbReference>
<evidence type="ECO:0008006" key="4">
    <source>
        <dbReference type="Google" id="ProtNLM"/>
    </source>
</evidence>